<dbReference type="InterPro" id="IPR050157">
    <property type="entry name" value="PSI_iron-sulfur_center"/>
</dbReference>
<dbReference type="AlphaFoldDB" id="A0A0B5FV59"/>
<dbReference type="PANTHER" id="PTHR24960:SF85">
    <property type="entry name" value="POLYFERREDOXIN PROTEIN VHUB"/>
    <property type="match status" value="1"/>
</dbReference>
<sequence>MGSHQITMACTACGQCFFICPVGAVVEREPAGYDIDSDVCIDCGHCRAVCPPGAIEGVLSPFDQS</sequence>
<dbReference type="Pfam" id="PF13187">
    <property type="entry name" value="Fer4_9"/>
    <property type="match status" value="1"/>
</dbReference>
<protein>
    <recommendedName>
        <fullName evidence="5">4Fe-4S ferredoxin-type domain-containing protein</fullName>
    </recommendedName>
</protein>
<dbReference type="STRING" id="483547.GSUB_14415"/>
<feature type="domain" description="4Fe-4S ferredoxin-type" evidence="5">
    <location>
        <begin position="31"/>
        <end position="60"/>
    </location>
</feature>
<dbReference type="SUPFAM" id="SSF54862">
    <property type="entry name" value="4Fe-4S ferredoxins"/>
    <property type="match status" value="1"/>
</dbReference>
<dbReference type="InterPro" id="IPR017896">
    <property type="entry name" value="4Fe4S_Fe-S-bd"/>
</dbReference>
<dbReference type="KEGG" id="gsb:GSUB_14415"/>
<gene>
    <name evidence="6" type="ORF">GSUB_14415</name>
</gene>
<dbReference type="Gene3D" id="3.30.70.20">
    <property type="match status" value="1"/>
</dbReference>
<proteinExistence type="predicted"/>
<keyword evidence="1" id="KW-0004">4Fe-4S</keyword>
<organism evidence="6 7">
    <name type="scientific">Geoalkalibacter subterraneus</name>
    <dbReference type="NCBI Taxonomy" id="483547"/>
    <lineage>
        <taxon>Bacteria</taxon>
        <taxon>Pseudomonadati</taxon>
        <taxon>Thermodesulfobacteriota</taxon>
        <taxon>Desulfuromonadia</taxon>
        <taxon>Desulfuromonadales</taxon>
        <taxon>Geoalkalibacteraceae</taxon>
        <taxon>Geoalkalibacter</taxon>
    </lineage>
</organism>
<evidence type="ECO:0000256" key="2">
    <source>
        <dbReference type="ARBA" id="ARBA00022723"/>
    </source>
</evidence>
<accession>A0A0B5FV59</accession>
<dbReference type="PROSITE" id="PS00198">
    <property type="entry name" value="4FE4S_FER_1"/>
    <property type="match status" value="1"/>
</dbReference>
<dbReference type="EMBL" id="CP010311">
    <property type="protein sequence ID" value="AJF07501.1"/>
    <property type="molecule type" value="Genomic_DNA"/>
</dbReference>
<name>A0A0B5FV59_9BACT</name>
<evidence type="ECO:0000256" key="3">
    <source>
        <dbReference type="ARBA" id="ARBA00023004"/>
    </source>
</evidence>
<keyword evidence="2" id="KW-0479">Metal-binding</keyword>
<dbReference type="PROSITE" id="PS51379">
    <property type="entry name" value="4FE4S_FER_2"/>
    <property type="match status" value="2"/>
</dbReference>
<dbReference type="HOGENOM" id="CLU_139698_11_4_7"/>
<dbReference type="PANTHER" id="PTHR24960">
    <property type="entry name" value="PHOTOSYSTEM I IRON-SULFUR CENTER-RELATED"/>
    <property type="match status" value="1"/>
</dbReference>
<keyword evidence="7" id="KW-1185">Reference proteome</keyword>
<dbReference type="GO" id="GO:0051539">
    <property type="term" value="F:4 iron, 4 sulfur cluster binding"/>
    <property type="evidence" value="ECO:0007669"/>
    <property type="project" value="UniProtKB-KW"/>
</dbReference>
<keyword evidence="4" id="KW-0411">Iron-sulfur</keyword>
<evidence type="ECO:0000256" key="4">
    <source>
        <dbReference type="ARBA" id="ARBA00023014"/>
    </source>
</evidence>
<evidence type="ECO:0000313" key="6">
    <source>
        <dbReference type="EMBL" id="AJF07501.1"/>
    </source>
</evidence>
<dbReference type="InterPro" id="IPR017900">
    <property type="entry name" value="4Fe4S_Fe_S_CS"/>
</dbReference>
<dbReference type="Proteomes" id="UP000035036">
    <property type="component" value="Chromosome"/>
</dbReference>
<dbReference type="GO" id="GO:0046872">
    <property type="term" value="F:metal ion binding"/>
    <property type="evidence" value="ECO:0007669"/>
    <property type="project" value="UniProtKB-KW"/>
</dbReference>
<reference evidence="6 7" key="1">
    <citation type="journal article" date="2015" name="Genome Announc.">
        <title>Genomes of Geoalkalibacter ferrihydriticus Z-0531T and Geoalkalibacter subterraneus Red1T, Two Haloalkaliphilic Metal-Reducing Deltaproteobacteria.</title>
        <authorList>
            <person name="Badalamenti J.P."/>
            <person name="Krajmalnik-Brown R."/>
            <person name="Torres C.I."/>
            <person name="Bond D.R."/>
        </authorList>
    </citation>
    <scope>NUCLEOTIDE SEQUENCE [LARGE SCALE GENOMIC DNA]</scope>
    <source>
        <strain evidence="6 7">Red1</strain>
    </source>
</reference>
<keyword evidence="3" id="KW-0408">Iron</keyword>
<dbReference type="OrthoDB" id="9794954at2"/>
<evidence type="ECO:0000256" key="1">
    <source>
        <dbReference type="ARBA" id="ARBA00022485"/>
    </source>
</evidence>
<evidence type="ECO:0000259" key="5">
    <source>
        <dbReference type="PROSITE" id="PS51379"/>
    </source>
</evidence>
<feature type="domain" description="4Fe-4S ferredoxin-type" evidence="5">
    <location>
        <begin position="2"/>
        <end position="30"/>
    </location>
</feature>
<evidence type="ECO:0000313" key="7">
    <source>
        <dbReference type="Proteomes" id="UP000035036"/>
    </source>
</evidence>